<dbReference type="EMBL" id="JACHOC010000002">
    <property type="protein sequence ID" value="MBB4621072.1"/>
    <property type="molecule type" value="Genomic_DNA"/>
</dbReference>
<feature type="domain" description="YhcG PDDEXK nuclease" evidence="1">
    <location>
        <begin position="182"/>
        <end position="333"/>
    </location>
</feature>
<dbReference type="Pfam" id="PF06250">
    <property type="entry name" value="YhcG_C"/>
    <property type="match status" value="1"/>
</dbReference>
<accession>A0ABR6KJG9</accession>
<dbReference type="PANTHER" id="PTHR30547">
    <property type="entry name" value="UNCHARACTERIZED PROTEIN YHCG-RELATED"/>
    <property type="match status" value="1"/>
</dbReference>
<evidence type="ECO:0000259" key="1">
    <source>
        <dbReference type="Pfam" id="PF06250"/>
    </source>
</evidence>
<gene>
    <name evidence="3" type="ORF">GGQ57_000966</name>
</gene>
<protein>
    <submittedName>
        <fullName evidence="3">Nuclease of restriction endonuclease-like (RecB) superfamily</fullName>
    </submittedName>
</protein>
<feature type="domain" description="YhcG N-terminal" evidence="2">
    <location>
        <begin position="18"/>
        <end position="153"/>
    </location>
</feature>
<comment type="caution">
    <text evidence="3">The sequence shown here is derived from an EMBL/GenBank/DDBJ whole genome shotgun (WGS) entry which is preliminary data.</text>
</comment>
<sequence length="354" mass="42018">MKNIEMILPEENSLYTDVCKIIDNRRIRVATYLNTEICLINWHVGKRIKEDVLYNQRADYGKQIVKQLAKRLTEKYGNGWGDRKLLHCIRAAYIFSEEEIVYATRIQLTWTHLRSLMFIEDKLARSFYMEMCHIEHWDTRTLDQKIDGQLYERTAISRKPENVIKKELAYVKDTNQLLPDLVFRSSYFLDMLGLSDCFSEKDLESAIITQMQQFINELGSDFAFLSRQKRITVDAVDYYIDLLFFHRGLRRLVAIDLKLGKFKPEYEGQMLLYLRYLNKNERKEYEESPIGLILCSEGNTEHIEYLMLDEESPIKVAQYYTQLPDKNLLSEKLQRAIAIAKAHYTERELDRKDK</sequence>
<evidence type="ECO:0000259" key="2">
    <source>
        <dbReference type="Pfam" id="PF17761"/>
    </source>
</evidence>
<dbReference type="InterPro" id="IPR011856">
    <property type="entry name" value="tRNA_endonuc-like_dom_sf"/>
</dbReference>
<dbReference type="Proteomes" id="UP000533637">
    <property type="component" value="Unassembled WGS sequence"/>
</dbReference>
<dbReference type="Pfam" id="PF17761">
    <property type="entry name" value="DUF1016_N"/>
    <property type="match status" value="1"/>
</dbReference>
<keyword evidence="4" id="KW-1185">Reference proteome</keyword>
<evidence type="ECO:0000313" key="4">
    <source>
        <dbReference type="Proteomes" id="UP000533637"/>
    </source>
</evidence>
<dbReference type="InterPro" id="IPR053148">
    <property type="entry name" value="PD-DEXK-like_domain"/>
</dbReference>
<dbReference type="Gene3D" id="3.40.1350.10">
    <property type="match status" value="1"/>
</dbReference>
<organism evidence="3 4">
    <name type="scientific">Parabacteroides faecis</name>
    <dbReference type="NCBI Taxonomy" id="1217282"/>
    <lineage>
        <taxon>Bacteria</taxon>
        <taxon>Pseudomonadati</taxon>
        <taxon>Bacteroidota</taxon>
        <taxon>Bacteroidia</taxon>
        <taxon>Bacteroidales</taxon>
        <taxon>Tannerellaceae</taxon>
        <taxon>Parabacteroides</taxon>
    </lineage>
</organism>
<dbReference type="RefSeq" id="WP_221267766.1">
    <property type="nucleotide sequence ID" value="NZ_BMPB01000003.1"/>
</dbReference>
<reference evidence="3 4" key="1">
    <citation type="submission" date="2020-08" db="EMBL/GenBank/DDBJ databases">
        <title>Genomic Encyclopedia of Type Strains, Phase IV (KMG-IV): sequencing the most valuable type-strain genomes for metagenomic binning, comparative biology and taxonomic classification.</title>
        <authorList>
            <person name="Goeker M."/>
        </authorList>
    </citation>
    <scope>NUCLEOTIDE SEQUENCE [LARGE SCALE GENOMIC DNA]</scope>
    <source>
        <strain evidence="3 4">DSM 102983</strain>
    </source>
</reference>
<evidence type="ECO:0000313" key="3">
    <source>
        <dbReference type="EMBL" id="MBB4621072.1"/>
    </source>
</evidence>
<dbReference type="InterPro" id="IPR009362">
    <property type="entry name" value="YhcG_C"/>
</dbReference>
<dbReference type="InterPro" id="IPR041527">
    <property type="entry name" value="YhcG_N"/>
</dbReference>
<proteinExistence type="predicted"/>
<name>A0ABR6KJG9_9BACT</name>
<dbReference type="PANTHER" id="PTHR30547:SF5">
    <property type="entry name" value="NUCLEASE YHCG-RELATED"/>
    <property type="match status" value="1"/>
</dbReference>